<dbReference type="EMBL" id="FCOK02000032">
    <property type="protein sequence ID" value="SAL44849.1"/>
    <property type="molecule type" value="Genomic_DNA"/>
</dbReference>
<organism evidence="10 11">
    <name type="scientific">Caballeronia udeis</name>
    <dbReference type="NCBI Taxonomy" id="1232866"/>
    <lineage>
        <taxon>Bacteria</taxon>
        <taxon>Pseudomonadati</taxon>
        <taxon>Pseudomonadota</taxon>
        <taxon>Betaproteobacteria</taxon>
        <taxon>Burkholderiales</taxon>
        <taxon>Burkholderiaceae</taxon>
        <taxon>Caballeronia</taxon>
    </lineage>
</organism>
<dbReference type="InterPro" id="IPR024370">
    <property type="entry name" value="PBP_domain"/>
</dbReference>
<dbReference type="GO" id="GO:0035435">
    <property type="term" value="P:phosphate ion transmembrane transport"/>
    <property type="evidence" value="ECO:0007669"/>
    <property type="project" value="InterPro"/>
</dbReference>
<evidence type="ECO:0000256" key="5">
    <source>
        <dbReference type="ARBA" id="ARBA00022448"/>
    </source>
</evidence>
<evidence type="ECO:0000256" key="8">
    <source>
        <dbReference type="SAM" id="MobiDB-lite"/>
    </source>
</evidence>
<evidence type="ECO:0000256" key="6">
    <source>
        <dbReference type="ARBA" id="ARBA00022592"/>
    </source>
</evidence>
<evidence type="ECO:0000259" key="9">
    <source>
        <dbReference type="Pfam" id="PF12849"/>
    </source>
</evidence>
<keyword evidence="5 7" id="KW-0813">Transport</keyword>
<feature type="compositionally biased region" description="Basic and acidic residues" evidence="8">
    <location>
        <begin position="1"/>
        <end position="17"/>
    </location>
</feature>
<comment type="similarity">
    <text evidence="2 7">Belongs to the PstS family.</text>
</comment>
<dbReference type="GO" id="GO:0042301">
    <property type="term" value="F:phosphate ion binding"/>
    <property type="evidence" value="ECO:0007669"/>
    <property type="project" value="InterPro"/>
</dbReference>
<dbReference type="AlphaFoldDB" id="A0A158HLH2"/>
<feature type="region of interest" description="Disordered" evidence="8">
    <location>
        <begin position="1"/>
        <end position="27"/>
    </location>
</feature>
<evidence type="ECO:0000256" key="1">
    <source>
        <dbReference type="ARBA" id="ARBA00002841"/>
    </source>
</evidence>
<protein>
    <recommendedName>
        <fullName evidence="4 7">Phosphate-binding protein PstS</fullName>
    </recommendedName>
</protein>
<evidence type="ECO:0000313" key="11">
    <source>
        <dbReference type="Proteomes" id="UP000054683"/>
    </source>
</evidence>
<dbReference type="PIRSF" id="PIRSF002756">
    <property type="entry name" value="PstS"/>
    <property type="match status" value="1"/>
</dbReference>
<dbReference type="PANTHER" id="PTHR42996">
    <property type="entry name" value="PHOSPHATE-BINDING PROTEIN PSTS"/>
    <property type="match status" value="1"/>
</dbReference>
<dbReference type="InterPro" id="IPR050962">
    <property type="entry name" value="Phosphate-bind_PstS"/>
</dbReference>
<evidence type="ECO:0000256" key="3">
    <source>
        <dbReference type="ARBA" id="ARBA00011529"/>
    </source>
</evidence>
<dbReference type="NCBIfam" id="TIGR00975">
    <property type="entry name" value="3a0107s03"/>
    <property type="match status" value="1"/>
</dbReference>
<keyword evidence="6 7" id="KW-0592">Phosphate transport</keyword>
<dbReference type="Gene3D" id="3.40.190.10">
    <property type="entry name" value="Periplasmic binding protein-like II"/>
    <property type="match status" value="2"/>
</dbReference>
<dbReference type="PANTHER" id="PTHR42996:SF1">
    <property type="entry name" value="PHOSPHATE-BINDING PROTEIN PSTS"/>
    <property type="match status" value="1"/>
</dbReference>
<dbReference type="Proteomes" id="UP000054683">
    <property type="component" value="Unassembled WGS sequence"/>
</dbReference>
<name>A0A158HLH2_9BURK</name>
<reference evidence="10 11" key="1">
    <citation type="submission" date="2016-01" db="EMBL/GenBank/DDBJ databases">
        <authorList>
            <person name="Oliw E.H."/>
        </authorList>
    </citation>
    <scope>NUCLEOTIDE SEQUENCE [LARGE SCALE GENOMIC DNA]</scope>
    <source>
        <strain evidence="10">LMG 27134</strain>
    </source>
</reference>
<evidence type="ECO:0000256" key="2">
    <source>
        <dbReference type="ARBA" id="ARBA00008725"/>
    </source>
</evidence>
<gene>
    <name evidence="10" type="ORF">AWB69_04537</name>
</gene>
<dbReference type="GO" id="GO:0043190">
    <property type="term" value="C:ATP-binding cassette (ABC) transporter complex"/>
    <property type="evidence" value="ECO:0007669"/>
    <property type="project" value="InterPro"/>
</dbReference>
<dbReference type="CDD" id="cd13565">
    <property type="entry name" value="PBP2_PstS"/>
    <property type="match status" value="1"/>
</dbReference>
<comment type="subunit">
    <text evidence="3 7">The complex is composed of two ATP-binding proteins (PstB), two transmembrane proteins (PstC and PstA) and a solute-binding protein (PstS).</text>
</comment>
<feature type="domain" description="PBP" evidence="9">
    <location>
        <begin position="71"/>
        <end position="358"/>
    </location>
</feature>
<comment type="function">
    <text evidence="1 7">Part of the ABC transporter complex PstSACB involved in phosphate import.</text>
</comment>
<accession>A0A158HLH2</accession>
<dbReference type="SUPFAM" id="SSF53850">
    <property type="entry name" value="Periplasmic binding protein-like II"/>
    <property type="match status" value="1"/>
</dbReference>
<sequence>MRSGDNDFQGRHGHQTEHMASPQPDRETRMIGYLKDPAIPVKRRWLTAVPLCMATLAALAATPVHAEGVKLSETGSTLLYPLFNTWVAAYTKAHPDVQISVGATGSESGIQQAIAGKVLIGASDAYMSDSDVMQHPQVLNIPLAIAAQTVNYNVPGLNAAHLKLDGPVLAGIYTGAIREWDAAPIAALNPGVSLPHQAIVPIHRAEGSGDTFVFTQYLSFSEPSWENDKGYGTTIEWPAVPGSMTATGNAGMVQAIQSTPYSIGYVGVSFSDGIAAAKLGTVALKNGAGEFVMPTKETITAGAASLGPRTPPDERLSLVFAPASGSYPLVNYEYAVVSTKQPDAATAAAVRSFLSWSIVPSETNEAYLNSVHFIPLPPHTWELSQAQIQSIK</sequence>
<evidence type="ECO:0000256" key="4">
    <source>
        <dbReference type="ARBA" id="ARBA00021889"/>
    </source>
</evidence>
<evidence type="ECO:0000313" key="10">
    <source>
        <dbReference type="EMBL" id="SAL44849.1"/>
    </source>
</evidence>
<proteinExistence type="inferred from homology"/>
<evidence type="ECO:0000256" key="7">
    <source>
        <dbReference type="PIRNR" id="PIRNR002756"/>
    </source>
</evidence>
<dbReference type="InterPro" id="IPR005673">
    <property type="entry name" value="ABC_phos-bd_PstS"/>
</dbReference>
<dbReference type="Pfam" id="PF12849">
    <property type="entry name" value="PBP_like_2"/>
    <property type="match status" value="1"/>
</dbReference>